<feature type="region of interest" description="Disordered" evidence="1">
    <location>
        <begin position="1"/>
        <end position="92"/>
    </location>
</feature>
<feature type="compositionally biased region" description="Basic and acidic residues" evidence="1">
    <location>
        <begin position="25"/>
        <end position="66"/>
    </location>
</feature>
<gene>
    <name evidence="2" type="ORF">JE024_02860</name>
</gene>
<evidence type="ECO:0000256" key="1">
    <source>
        <dbReference type="SAM" id="MobiDB-lite"/>
    </source>
</evidence>
<keyword evidence="3" id="KW-1185">Reference proteome</keyword>
<organism evidence="2 3">
    <name type="scientific">Streptomyces zhihengii</name>
    <dbReference type="NCBI Taxonomy" id="1818004"/>
    <lineage>
        <taxon>Bacteria</taxon>
        <taxon>Bacillati</taxon>
        <taxon>Actinomycetota</taxon>
        <taxon>Actinomycetes</taxon>
        <taxon>Kitasatosporales</taxon>
        <taxon>Streptomycetaceae</taxon>
        <taxon>Streptomyces</taxon>
    </lineage>
</organism>
<evidence type="ECO:0000313" key="2">
    <source>
        <dbReference type="EMBL" id="MBM9617692.1"/>
    </source>
</evidence>
<protein>
    <recommendedName>
        <fullName evidence="4">Phosphatidylethanolamine-binding protein</fullName>
    </recommendedName>
</protein>
<evidence type="ECO:0008006" key="4">
    <source>
        <dbReference type="Google" id="ProtNLM"/>
    </source>
</evidence>
<reference evidence="2 3" key="1">
    <citation type="journal article" date="2016" name="Arch. Microbiol.">
        <title>Streptomyces zhihengii sp. nov., isolated from rhizospheric soil of Psammosilene tunicoides.</title>
        <authorList>
            <person name="Huang M.J."/>
            <person name="Fei J.J."/>
            <person name="Salam N."/>
            <person name="Kim C.J."/>
            <person name="Hozzein W.N."/>
            <person name="Xiao M."/>
            <person name="Huang H.Q."/>
            <person name="Li W.J."/>
        </authorList>
    </citation>
    <scope>NUCLEOTIDE SEQUENCE [LARGE SCALE GENOMIC DNA]</scope>
    <source>
        <strain evidence="2 3">YIM T102</strain>
    </source>
</reference>
<sequence>MAHHHKPNRDVGSDPLHGHGRGLPRRPDEAELERRTLRDRREAGLTVRAPEDSDTVYREARAEVERQVGNGEMPTAQGRGERDPFPPTRYGR</sequence>
<dbReference type="EMBL" id="JAFEJA010000001">
    <property type="protein sequence ID" value="MBM9617692.1"/>
    <property type="molecule type" value="Genomic_DNA"/>
</dbReference>
<comment type="caution">
    <text evidence="2">The sequence shown here is derived from an EMBL/GenBank/DDBJ whole genome shotgun (WGS) entry which is preliminary data.</text>
</comment>
<dbReference type="Proteomes" id="UP000664109">
    <property type="component" value="Unassembled WGS sequence"/>
</dbReference>
<name>A0ABS2UJH0_9ACTN</name>
<proteinExistence type="predicted"/>
<accession>A0ABS2UJH0</accession>
<dbReference type="RefSeq" id="WP_205372043.1">
    <property type="nucleotide sequence ID" value="NZ_JAFEJA010000001.1"/>
</dbReference>
<evidence type="ECO:0000313" key="3">
    <source>
        <dbReference type="Proteomes" id="UP000664109"/>
    </source>
</evidence>